<evidence type="ECO:0000313" key="1">
    <source>
        <dbReference type="EMBL" id="GFH56481.1"/>
    </source>
</evidence>
<dbReference type="AlphaFoldDB" id="A0AAD3D497"/>
<comment type="caution">
    <text evidence="1">The sequence shown here is derived from an EMBL/GenBank/DDBJ whole genome shotgun (WGS) entry which is preliminary data.</text>
</comment>
<gene>
    <name evidence="1" type="ORF">CTEN210_12957</name>
</gene>
<dbReference type="EMBL" id="BLLK01000052">
    <property type="protein sequence ID" value="GFH56481.1"/>
    <property type="molecule type" value="Genomic_DNA"/>
</dbReference>
<name>A0AAD3D497_9STRA</name>
<reference evidence="1 2" key="1">
    <citation type="journal article" date="2021" name="Sci. Rep.">
        <title>The genome of the diatom Chaetoceros tenuissimus carries an ancient integrated fragment of an extant virus.</title>
        <authorList>
            <person name="Hongo Y."/>
            <person name="Kimura K."/>
            <person name="Takaki Y."/>
            <person name="Yoshida Y."/>
            <person name="Baba S."/>
            <person name="Kobayashi G."/>
            <person name="Nagasaki K."/>
            <person name="Hano T."/>
            <person name="Tomaru Y."/>
        </authorList>
    </citation>
    <scope>NUCLEOTIDE SEQUENCE [LARGE SCALE GENOMIC DNA]</scope>
    <source>
        <strain evidence="1 2">NIES-3715</strain>
    </source>
</reference>
<organism evidence="1 2">
    <name type="scientific">Chaetoceros tenuissimus</name>
    <dbReference type="NCBI Taxonomy" id="426638"/>
    <lineage>
        <taxon>Eukaryota</taxon>
        <taxon>Sar</taxon>
        <taxon>Stramenopiles</taxon>
        <taxon>Ochrophyta</taxon>
        <taxon>Bacillariophyta</taxon>
        <taxon>Coscinodiscophyceae</taxon>
        <taxon>Chaetocerotophycidae</taxon>
        <taxon>Chaetocerotales</taxon>
        <taxon>Chaetocerotaceae</taxon>
        <taxon>Chaetoceros</taxon>
    </lineage>
</organism>
<keyword evidence="2" id="KW-1185">Reference proteome</keyword>
<evidence type="ECO:0000313" key="2">
    <source>
        <dbReference type="Proteomes" id="UP001054902"/>
    </source>
</evidence>
<proteinExistence type="predicted"/>
<sequence length="665" mass="78517">MDSVSGDLHYSGMTKAFLLSRALRRRTIIAGYPSGDKRLAFTQLEGLTGLSARDEWDFKFLGVTNQPFIKADYPHHEGIWGWEDEGDQVILIVSDIQRVMVQYHDILWDIGYAQTFEEAYERIENLYKEEEVDVEHQNPPVEDFLVWRDLRVFDEIHWYSWFIDFYMENGLMRDIFNHEKTVRAQWMLATMPHYFTKHETRFGRFVEEGQVVEDDFAPMCQTLAETCYPVLIIDPEKLIDPLYGPTEARKMAELINGTEGFEDWMIEEEAWECIWNELITERKGIKTFLDRVTLDYESYQFSFELKNEMHNELQRLISKYEVQTDQVAQDLVNILRKHRDRLGVTEPMPSIDYERLLSYHLEFPPFFPHQKEFISDDDFYVNSHAKYLNIDAQTVESIIDRRRKWFEEEMRKKRKRVIQMKYFDATNWSSLPAGDQPVPYKIDTTYSINYNNNAGEFATSERSENVAASFEGRVWVDNVIEYLCVESNNGSKVYVDGVLAIDNDGLLHSTQRKCVYVKSGNKADFRSGAMLHVYVEYLNSGGNSHLVMEWGTTRDNDLTFRTIPPRSWASVEDVERFRQLIRQNELLEEDLRTLKETDFMGPTTRKEYNYRKAKAEREAAANNTNKKNNSNDKHLRKRAYNFKKFDEILKEKKANQLKIARDLFE</sequence>
<protein>
    <recommendedName>
        <fullName evidence="3">PA14 domain-containing protein</fullName>
    </recommendedName>
</protein>
<accession>A0AAD3D497</accession>
<evidence type="ECO:0008006" key="3">
    <source>
        <dbReference type="Google" id="ProtNLM"/>
    </source>
</evidence>
<dbReference type="Proteomes" id="UP001054902">
    <property type="component" value="Unassembled WGS sequence"/>
</dbReference>